<comment type="caution">
    <text evidence="1">The sequence shown here is derived from an EMBL/GenBank/DDBJ whole genome shotgun (WGS) entry which is preliminary data.</text>
</comment>
<reference evidence="1" key="1">
    <citation type="journal article" date="2004" name="Nature">
        <title>Genome duplication in the teleost fish Tetraodon nigroviridis reveals the early vertebrate proto-karyotype.</title>
        <authorList>
            <person name="Jaillon O."/>
            <person name="Aury J.-M."/>
            <person name="Brunet F."/>
            <person name="Petit J.-L."/>
            <person name="Stange-Thomann N."/>
            <person name="Mauceli E."/>
            <person name="Bouneau L."/>
            <person name="Fischer C."/>
            <person name="Ozouf-Costaz C."/>
            <person name="Bernot A."/>
            <person name="Nicaud S."/>
            <person name="Jaffe D."/>
            <person name="Fisher S."/>
            <person name="Lutfalla G."/>
            <person name="Dossat C."/>
            <person name="Segurens B."/>
            <person name="Dasilva C."/>
            <person name="Salanoubat M."/>
            <person name="Levy M."/>
            <person name="Boudet N."/>
            <person name="Castellano S."/>
            <person name="Anthouard V."/>
            <person name="Jubin C."/>
            <person name="Castelli V."/>
            <person name="Katinka M."/>
            <person name="Vacherie B."/>
            <person name="Biemont C."/>
            <person name="Skalli Z."/>
            <person name="Cattolico L."/>
            <person name="Poulain J."/>
            <person name="De Berardinis V."/>
            <person name="Cruaud C."/>
            <person name="Duprat S."/>
            <person name="Brottier P."/>
            <person name="Coutanceau J.-P."/>
            <person name="Gouzy J."/>
            <person name="Parra G."/>
            <person name="Lardier G."/>
            <person name="Chapple C."/>
            <person name="McKernan K.J."/>
            <person name="McEwan P."/>
            <person name="Bosak S."/>
            <person name="Kellis M."/>
            <person name="Volff J.-N."/>
            <person name="Guigo R."/>
            <person name="Zody M.C."/>
            <person name="Mesirov J."/>
            <person name="Lindblad-Toh K."/>
            <person name="Birren B."/>
            <person name="Nusbaum C."/>
            <person name="Kahn D."/>
            <person name="Robinson-Rechavi M."/>
            <person name="Laudet V."/>
            <person name="Schachter V."/>
            <person name="Quetier F."/>
            <person name="Saurin W."/>
            <person name="Scarpelli C."/>
            <person name="Wincker P."/>
            <person name="Lander E.S."/>
            <person name="Weissenbach J."/>
            <person name="Roest Crollius H."/>
        </authorList>
    </citation>
    <scope>NUCLEOTIDE SEQUENCE [LARGE SCALE GENOMIC DNA]</scope>
</reference>
<proteinExistence type="predicted"/>
<dbReference type="EMBL" id="CAAE01010652">
    <property type="protein sequence ID" value="CAF93288.1"/>
    <property type="molecule type" value="Genomic_DNA"/>
</dbReference>
<organism evidence="1">
    <name type="scientific">Tetraodon nigroviridis</name>
    <name type="common">Spotted green pufferfish</name>
    <name type="synonym">Chelonodon nigroviridis</name>
    <dbReference type="NCBI Taxonomy" id="99883"/>
    <lineage>
        <taxon>Eukaryota</taxon>
        <taxon>Metazoa</taxon>
        <taxon>Chordata</taxon>
        <taxon>Craniata</taxon>
        <taxon>Vertebrata</taxon>
        <taxon>Euteleostomi</taxon>
        <taxon>Actinopterygii</taxon>
        <taxon>Neopterygii</taxon>
        <taxon>Teleostei</taxon>
        <taxon>Neoteleostei</taxon>
        <taxon>Acanthomorphata</taxon>
        <taxon>Eupercaria</taxon>
        <taxon>Tetraodontiformes</taxon>
        <taxon>Tetradontoidea</taxon>
        <taxon>Tetraodontidae</taxon>
        <taxon>Tetraodon</taxon>
    </lineage>
</organism>
<gene>
    <name evidence="1" type="ORF">GSTENG00008865001</name>
</gene>
<evidence type="ECO:0000313" key="1">
    <source>
        <dbReference type="EMBL" id="CAF93288.1"/>
    </source>
</evidence>
<reference evidence="1" key="2">
    <citation type="submission" date="2004-02" db="EMBL/GenBank/DDBJ databases">
        <authorList>
            <consortium name="Genoscope"/>
            <consortium name="Whitehead Institute Centre for Genome Research"/>
        </authorList>
    </citation>
    <scope>NUCLEOTIDE SEQUENCE</scope>
</reference>
<sequence length="61" mass="6895">MKLPWDKLIGLTTDGAPAMCSEKCGLVGRMRVKMQEENCTGELTASYTRKHYVAKSLKWTM</sequence>
<protein>
    <submittedName>
        <fullName evidence="1">(spotted green pufferfish) hypothetical protein</fullName>
    </submittedName>
</protein>
<dbReference type="KEGG" id="tng:GSTEN00008865G001"/>
<dbReference type="AlphaFoldDB" id="Q4T1E4"/>
<name>Q4T1E4_TETNG</name>
<accession>Q4T1E4</accession>
<dbReference type="OrthoDB" id="1101576at2759"/>